<accession>A0ABQ1BKH2</accession>
<gene>
    <name evidence="1" type="ORF">MKUB_17280</name>
</gene>
<dbReference type="Proteomes" id="UP000465306">
    <property type="component" value="Unassembled WGS sequence"/>
</dbReference>
<name>A0ABQ1BKH2_9MYCO</name>
<dbReference type="EMBL" id="BLKU01000003">
    <property type="protein sequence ID" value="GFG64238.1"/>
    <property type="molecule type" value="Genomic_DNA"/>
</dbReference>
<sequence>MRPEFTSGGNEPKSVDWQQISSLTVRDVVNNVSPEDEIGLHAVASTSSVWRNRPGANRIGSRQRSDDDEWLIAIADAYPGHERSQWLDCTAENCLTPDAEL</sequence>
<comment type="caution">
    <text evidence="1">The sequence shown here is derived from an EMBL/GenBank/DDBJ whole genome shotgun (WGS) entry which is preliminary data.</text>
</comment>
<proteinExistence type="predicted"/>
<organism evidence="1 2">
    <name type="scientific">Mycobacterium kubicae</name>
    <dbReference type="NCBI Taxonomy" id="120959"/>
    <lineage>
        <taxon>Bacteria</taxon>
        <taxon>Bacillati</taxon>
        <taxon>Actinomycetota</taxon>
        <taxon>Actinomycetes</taxon>
        <taxon>Mycobacteriales</taxon>
        <taxon>Mycobacteriaceae</taxon>
        <taxon>Mycobacterium</taxon>
        <taxon>Mycobacterium simiae complex</taxon>
    </lineage>
</organism>
<dbReference type="RefSeq" id="WP_169717200.1">
    <property type="nucleotide sequence ID" value="NZ_LQPD01000080.1"/>
</dbReference>
<keyword evidence="2" id="KW-1185">Reference proteome</keyword>
<reference evidence="1 2" key="1">
    <citation type="journal article" date="2019" name="Emerg. Microbes Infect.">
        <title>Comprehensive subspecies identification of 175 nontuberculous mycobacteria species based on 7547 genomic profiles.</title>
        <authorList>
            <person name="Matsumoto Y."/>
            <person name="Kinjo T."/>
            <person name="Motooka D."/>
            <person name="Nabeya D."/>
            <person name="Jung N."/>
            <person name="Uechi K."/>
            <person name="Horii T."/>
            <person name="Iida T."/>
            <person name="Fujita J."/>
            <person name="Nakamura S."/>
        </authorList>
    </citation>
    <scope>NUCLEOTIDE SEQUENCE [LARGE SCALE GENOMIC DNA]</scope>
    <source>
        <strain evidence="1 2">JCM 13573</strain>
    </source>
</reference>
<evidence type="ECO:0000313" key="2">
    <source>
        <dbReference type="Proteomes" id="UP000465306"/>
    </source>
</evidence>
<protein>
    <submittedName>
        <fullName evidence="1">Uncharacterized protein</fullName>
    </submittedName>
</protein>
<evidence type="ECO:0000313" key="1">
    <source>
        <dbReference type="EMBL" id="GFG64238.1"/>
    </source>
</evidence>